<name>A0A564XWB9_HYMDI</name>
<evidence type="ECO:0000313" key="2">
    <source>
        <dbReference type="Proteomes" id="UP000321570"/>
    </source>
</evidence>
<evidence type="ECO:0000313" key="1">
    <source>
        <dbReference type="EMBL" id="VUZ39049.1"/>
    </source>
</evidence>
<gene>
    <name evidence="1" type="ORF">WMSIL1_LOCUS454</name>
</gene>
<reference evidence="1 2" key="1">
    <citation type="submission" date="2019-07" db="EMBL/GenBank/DDBJ databases">
        <authorList>
            <person name="Jastrzebski P J."/>
            <person name="Paukszto L."/>
            <person name="Jastrzebski P J."/>
        </authorList>
    </citation>
    <scope>NUCLEOTIDE SEQUENCE [LARGE SCALE GENOMIC DNA]</scope>
    <source>
        <strain evidence="1 2">WMS-il1</strain>
    </source>
</reference>
<organism evidence="1 2">
    <name type="scientific">Hymenolepis diminuta</name>
    <name type="common">Rat tapeworm</name>
    <dbReference type="NCBI Taxonomy" id="6216"/>
    <lineage>
        <taxon>Eukaryota</taxon>
        <taxon>Metazoa</taxon>
        <taxon>Spiralia</taxon>
        <taxon>Lophotrochozoa</taxon>
        <taxon>Platyhelminthes</taxon>
        <taxon>Cestoda</taxon>
        <taxon>Eucestoda</taxon>
        <taxon>Cyclophyllidea</taxon>
        <taxon>Hymenolepididae</taxon>
        <taxon>Hymenolepis</taxon>
    </lineage>
</organism>
<sequence>MKRHAIVVSLKAKHSNQEIARFLQGAISFVCKVRRGQLNQNNGDKLATTWKRKEHCQRSAGSLIQNT</sequence>
<dbReference type="Proteomes" id="UP000321570">
    <property type="component" value="Unassembled WGS sequence"/>
</dbReference>
<dbReference type="EMBL" id="CABIJS010000011">
    <property type="protein sequence ID" value="VUZ39049.1"/>
    <property type="molecule type" value="Genomic_DNA"/>
</dbReference>
<protein>
    <submittedName>
        <fullName evidence="1">Uncharacterized protein</fullName>
    </submittedName>
</protein>
<proteinExistence type="predicted"/>
<accession>A0A564XWB9</accession>
<dbReference type="AlphaFoldDB" id="A0A564XWB9"/>
<keyword evidence="2" id="KW-1185">Reference proteome</keyword>